<dbReference type="InterPro" id="IPR051082">
    <property type="entry name" value="Pentapeptide-BTB/POZ_domain"/>
</dbReference>
<evidence type="ECO:0000313" key="1">
    <source>
        <dbReference type="EMBL" id="MFC5848459.1"/>
    </source>
</evidence>
<dbReference type="EMBL" id="JBHSOH010000007">
    <property type="protein sequence ID" value="MFC5848459.1"/>
    <property type="molecule type" value="Genomic_DNA"/>
</dbReference>
<dbReference type="InterPro" id="IPR001646">
    <property type="entry name" value="5peptide_repeat"/>
</dbReference>
<accession>A0ABW1DMX8</accession>
<dbReference type="PANTHER" id="PTHR14136">
    <property type="entry name" value="BTB_POZ DOMAIN-CONTAINING PROTEIN KCTD9"/>
    <property type="match status" value="1"/>
</dbReference>
<name>A0ABW1DMX8_9DEIO</name>
<dbReference type="Proteomes" id="UP001595979">
    <property type="component" value="Unassembled WGS sequence"/>
</dbReference>
<dbReference type="Pfam" id="PF00805">
    <property type="entry name" value="Pentapeptide"/>
    <property type="match status" value="2"/>
</dbReference>
<gene>
    <name evidence="1" type="ORF">ACFPQ6_09065</name>
</gene>
<dbReference type="RefSeq" id="WP_380048529.1">
    <property type="nucleotide sequence ID" value="NZ_JBHSOH010000007.1"/>
</dbReference>
<dbReference type="Gene3D" id="2.160.20.80">
    <property type="entry name" value="E3 ubiquitin-protein ligase SopA"/>
    <property type="match status" value="1"/>
</dbReference>
<sequence>MTRRPRRASRARSSCCLTTRVGGVALLGQVAQTNSERRENAVRLLATFLRVHSPATDAGRAAAVTREPAAEEVRAVFSAMAYRGGVKEVDLGRISARGLQLADADLRGLILARSDLSGGSFERGDLRGVSLQGATLRGVGFGQADLTGAVLTGADLRDADFRGARLAGADLSGTTGLTSAQLAGATTDGTTRLPAGITVPAAGAQTAPTRPATP</sequence>
<proteinExistence type="predicted"/>
<dbReference type="PANTHER" id="PTHR14136:SF17">
    <property type="entry name" value="BTB_POZ DOMAIN-CONTAINING PROTEIN KCTD9"/>
    <property type="match status" value="1"/>
</dbReference>
<protein>
    <submittedName>
        <fullName evidence="1">Pentapeptide repeat-containing protein</fullName>
    </submittedName>
</protein>
<evidence type="ECO:0000313" key="2">
    <source>
        <dbReference type="Proteomes" id="UP001595979"/>
    </source>
</evidence>
<organism evidence="1 2">
    <name type="scientific">Deinococcus petrolearius</name>
    <dbReference type="NCBI Taxonomy" id="1751295"/>
    <lineage>
        <taxon>Bacteria</taxon>
        <taxon>Thermotogati</taxon>
        <taxon>Deinococcota</taxon>
        <taxon>Deinococci</taxon>
        <taxon>Deinococcales</taxon>
        <taxon>Deinococcaceae</taxon>
        <taxon>Deinococcus</taxon>
    </lineage>
</organism>
<comment type="caution">
    <text evidence="1">The sequence shown here is derived from an EMBL/GenBank/DDBJ whole genome shotgun (WGS) entry which is preliminary data.</text>
</comment>
<dbReference type="SUPFAM" id="SSF141571">
    <property type="entry name" value="Pentapeptide repeat-like"/>
    <property type="match status" value="1"/>
</dbReference>
<keyword evidence="2" id="KW-1185">Reference proteome</keyword>
<reference evidence="2" key="1">
    <citation type="journal article" date="2019" name="Int. J. Syst. Evol. Microbiol.">
        <title>The Global Catalogue of Microorganisms (GCM) 10K type strain sequencing project: providing services to taxonomists for standard genome sequencing and annotation.</title>
        <authorList>
            <consortium name="The Broad Institute Genomics Platform"/>
            <consortium name="The Broad Institute Genome Sequencing Center for Infectious Disease"/>
            <person name="Wu L."/>
            <person name="Ma J."/>
        </authorList>
    </citation>
    <scope>NUCLEOTIDE SEQUENCE [LARGE SCALE GENOMIC DNA]</scope>
    <source>
        <strain evidence="2">CGMCC 1.15053</strain>
    </source>
</reference>